<keyword evidence="14" id="KW-1185">Reference proteome</keyword>
<dbReference type="EMBL" id="JBEPSH010000002">
    <property type="protein sequence ID" value="MET4576041.1"/>
    <property type="molecule type" value="Genomic_DNA"/>
</dbReference>
<accession>A0ABV2Q4S5</accession>
<dbReference type="Proteomes" id="UP001549320">
    <property type="component" value="Unassembled WGS sequence"/>
</dbReference>
<dbReference type="PANTHER" id="PTHR30425">
    <property type="entry name" value="PHOSPHATE TRANSPORT SYSTEM PERMEASE PROTEIN PST"/>
    <property type="match status" value="1"/>
</dbReference>
<feature type="transmembrane region" description="Helical" evidence="9">
    <location>
        <begin position="250"/>
        <end position="272"/>
    </location>
</feature>
<keyword evidence="6 9" id="KW-0812">Transmembrane</keyword>
<dbReference type="NCBIfam" id="TIGR02138">
    <property type="entry name" value="phosphate_pstC"/>
    <property type="match status" value="1"/>
</dbReference>
<feature type="transmembrane region" description="Helical" evidence="9">
    <location>
        <begin position="310"/>
        <end position="332"/>
    </location>
</feature>
<keyword evidence="5 10" id="KW-0592">Phosphate transport</keyword>
<keyword evidence="7 9" id="KW-1133">Transmembrane helix</keyword>
<dbReference type="SUPFAM" id="SSF161098">
    <property type="entry name" value="MetI-like"/>
    <property type="match status" value="1"/>
</dbReference>
<evidence type="ECO:0000256" key="2">
    <source>
        <dbReference type="ARBA" id="ARBA00007069"/>
    </source>
</evidence>
<dbReference type="InterPro" id="IPR035906">
    <property type="entry name" value="MetI-like_sf"/>
</dbReference>
<name>A0ABV2Q4S5_9BURK</name>
<proteinExistence type="inferred from homology"/>
<comment type="function">
    <text evidence="10">Part of the binding-protein-dependent transport system for phosphate; probably responsible for the translocation of the substrate across the membrane.</text>
</comment>
<evidence type="ECO:0000256" key="7">
    <source>
        <dbReference type="ARBA" id="ARBA00022989"/>
    </source>
</evidence>
<feature type="transmembrane region" description="Helical" evidence="9">
    <location>
        <begin position="49"/>
        <end position="72"/>
    </location>
</feature>
<evidence type="ECO:0000256" key="3">
    <source>
        <dbReference type="ARBA" id="ARBA00022448"/>
    </source>
</evidence>
<evidence type="ECO:0000256" key="6">
    <source>
        <dbReference type="ARBA" id="ARBA00022692"/>
    </source>
</evidence>
<sequence>MSSTLPVGADGFARPDQRPRVTMNNPPPERKARSGAGTDVVFALITKGAALLTLVVLIAILASLVVGAWPAISHFGLGFLTSAKWDPVKQEFGGLVMIYGTLVTSLIALAIAVPVSFGIALFLTELAPAWLKRPLGTAVELLAAIPSIVYGMWGLLVFAPILSTYVQQPLQRWFGDWPILGSLFAGPPVGIGILSAGIILAIMIIPYIASVMRDVFEVTPALLKESAYGLGATTWEVVYKVVLPYTKAGVIGGIMLGLGRALGETMAVTFVIGNMNQLNSISVFEAANSITSALANEFAEAAPGLHQASLLYLGLVLFFITFVVLALSKVLLSKLAKGEGTRT</sequence>
<evidence type="ECO:0000256" key="1">
    <source>
        <dbReference type="ARBA" id="ARBA00004651"/>
    </source>
</evidence>
<comment type="caution">
    <text evidence="13">The sequence shown here is derived from an EMBL/GenBank/DDBJ whole genome shotgun (WGS) entry which is preliminary data.</text>
</comment>
<keyword evidence="3 9" id="KW-0813">Transport</keyword>
<dbReference type="PANTHER" id="PTHR30425:SF1">
    <property type="entry name" value="PHOSPHATE TRANSPORT SYSTEM PERMEASE PROTEIN PSTC"/>
    <property type="match status" value="1"/>
</dbReference>
<dbReference type="InterPro" id="IPR011864">
    <property type="entry name" value="Phosphate_PstC"/>
</dbReference>
<evidence type="ECO:0000259" key="12">
    <source>
        <dbReference type="PROSITE" id="PS50928"/>
    </source>
</evidence>
<evidence type="ECO:0000256" key="10">
    <source>
        <dbReference type="RuleBase" id="RU363054"/>
    </source>
</evidence>
<reference evidence="13 14" key="1">
    <citation type="submission" date="2024-06" db="EMBL/GenBank/DDBJ databases">
        <title>Sorghum-associated microbial communities from plants grown in Nebraska, USA.</title>
        <authorList>
            <person name="Schachtman D."/>
        </authorList>
    </citation>
    <scope>NUCLEOTIDE SEQUENCE [LARGE SCALE GENOMIC DNA]</scope>
    <source>
        <strain evidence="13 14">2709</strain>
    </source>
</reference>
<feature type="transmembrane region" description="Helical" evidence="9">
    <location>
        <begin position="179"/>
        <end position="205"/>
    </location>
</feature>
<feature type="region of interest" description="Disordered" evidence="11">
    <location>
        <begin position="1"/>
        <end position="34"/>
    </location>
</feature>
<gene>
    <name evidence="13" type="ORF">ABIE13_001141</name>
</gene>
<keyword evidence="8 9" id="KW-0472">Membrane</keyword>
<dbReference type="InterPro" id="IPR051124">
    <property type="entry name" value="Phosphate_Transport_Permease"/>
</dbReference>
<dbReference type="Pfam" id="PF00528">
    <property type="entry name" value="BPD_transp_1"/>
    <property type="match status" value="1"/>
</dbReference>
<protein>
    <recommendedName>
        <fullName evidence="10">Phosphate transport system permease protein</fullName>
    </recommendedName>
</protein>
<keyword evidence="4" id="KW-1003">Cell membrane</keyword>
<comment type="subcellular location">
    <subcellularLocation>
        <location evidence="10">Cell inner membrane</location>
        <topology evidence="10">Multi-pass membrane protein</topology>
    </subcellularLocation>
    <subcellularLocation>
        <location evidence="1 9">Cell membrane</location>
        <topology evidence="1 9">Multi-pass membrane protein</topology>
    </subcellularLocation>
</comment>
<evidence type="ECO:0000313" key="14">
    <source>
        <dbReference type="Proteomes" id="UP001549320"/>
    </source>
</evidence>
<dbReference type="CDD" id="cd06261">
    <property type="entry name" value="TM_PBP2"/>
    <property type="match status" value="1"/>
</dbReference>
<evidence type="ECO:0000256" key="8">
    <source>
        <dbReference type="ARBA" id="ARBA00023136"/>
    </source>
</evidence>
<evidence type="ECO:0000256" key="4">
    <source>
        <dbReference type="ARBA" id="ARBA00022475"/>
    </source>
</evidence>
<evidence type="ECO:0000256" key="9">
    <source>
        <dbReference type="RuleBase" id="RU363032"/>
    </source>
</evidence>
<comment type="similarity">
    <text evidence="2 10">Belongs to the binding-protein-dependent transport system permease family. CysTW subfamily.</text>
</comment>
<evidence type="ECO:0000313" key="13">
    <source>
        <dbReference type="EMBL" id="MET4576041.1"/>
    </source>
</evidence>
<organism evidence="13 14">
    <name type="scientific">Ottowia thiooxydans</name>
    <dbReference type="NCBI Taxonomy" id="219182"/>
    <lineage>
        <taxon>Bacteria</taxon>
        <taxon>Pseudomonadati</taxon>
        <taxon>Pseudomonadota</taxon>
        <taxon>Betaproteobacteria</taxon>
        <taxon>Burkholderiales</taxon>
        <taxon>Comamonadaceae</taxon>
        <taxon>Ottowia</taxon>
    </lineage>
</organism>
<keyword evidence="10" id="KW-0997">Cell inner membrane</keyword>
<dbReference type="PROSITE" id="PS50928">
    <property type="entry name" value="ABC_TM1"/>
    <property type="match status" value="1"/>
</dbReference>
<evidence type="ECO:0000256" key="11">
    <source>
        <dbReference type="SAM" id="MobiDB-lite"/>
    </source>
</evidence>
<feature type="transmembrane region" description="Helical" evidence="9">
    <location>
        <begin position="135"/>
        <end position="159"/>
    </location>
</feature>
<dbReference type="Gene3D" id="1.10.3720.10">
    <property type="entry name" value="MetI-like"/>
    <property type="match status" value="1"/>
</dbReference>
<evidence type="ECO:0000256" key="5">
    <source>
        <dbReference type="ARBA" id="ARBA00022592"/>
    </source>
</evidence>
<feature type="domain" description="ABC transmembrane type-1" evidence="12">
    <location>
        <begin position="98"/>
        <end position="328"/>
    </location>
</feature>
<dbReference type="InterPro" id="IPR000515">
    <property type="entry name" value="MetI-like"/>
</dbReference>
<feature type="transmembrane region" description="Helical" evidence="9">
    <location>
        <begin position="92"/>
        <end position="123"/>
    </location>
</feature>